<dbReference type="Pfam" id="PF26217">
    <property type="entry name" value="GDPGP1_N"/>
    <property type="match status" value="1"/>
</dbReference>
<feature type="domain" description="GDPGP1-like N-terminal" evidence="14">
    <location>
        <begin position="23"/>
        <end position="184"/>
    </location>
</feature>
<comment type="caution">
    <text evidence="15">The sequence shown here is derived from an EMBL/GenBank/DDBJ whole genome shotgun (WGS) entry which is preliminary data.</text>
</comment>
<dbReference type="OrthoDB" id="417175at2759"/>
<evidence type="ECO:0000256" key="3">
    <source>
        <dbReference type="ARBA" id="ARBA00004496"/>
    </source>
</evidence>
<protein>
    <recommendedName>
        <fullName evidence="6">GDP-D-glucose phosphorylase 1</fullName>
        <ecNumber evidence="5">2.7.7.78</ecNumber>
    </recommendedName>
</protein>
<keyword evidence="7" id="KW-0963">Cytoplasm</keyword>
<reference evidence="15 16" key="1">
    <citation type="submission" date="2019-08" db="EMBL/GenBank/DDBJ databases">
        <title>The genome of the soybean aphid Biotype 1, its phylome, world population structure and adaptation to the North American continent.</title>
        <authorList>
            <person name="Giordano R."/>
            <person name="Donthu R.K."/>
            <person name="Hernandez A.G."/>
            <person name="Wright C.L."/>
            <person name="Zimin A.V."/>
        </authorList>
    </citation>
    <scope>NUCLEOTIDE SEQUENCE [LARGE SCALE GENOMIC DNA]</scope>
    <source>
        <tissue evidence="15">Whole aphids</tissue>
    </source>
</reference>
<evidence type="ECO:0000256" key="8">
    <source>
        <dbReference type="ARBA" id="ARBA00022658"/>
    </source>
</evidence>
<evidence type="ECO:0000259" key="13">
    <source>
        <dbReference type="Pfam" id="PF26216"/>
    </source>
</evidence>
<evidence type="ECO:0000256" key="6">
    <source>
        <dbReference type="ARBA" id="ARBA00018857"/>
    </source>
</evidence>
<evidence type="ECO:0000313" key="15">
    <source>
        <dbReference type="EMBL" id="KAE9534870.1"/>
    </source>
</evidence>
<evidence type="ECO:0000313" key="16">
    <source>
        <dbReference type="Proteomes" id="UP000475862"/>
    </source>
</evidence>
<dbReference type="Pfam" id="PF26216">
    <property type="entry name" value="GDPGP1_C"/>
    <property type="match status" value="1"/>
</dbReference>
<keyword evidence="16" id="KW-1185">Reference proteome</keyword>
<proteinExistence type="inferred from homology"/>
<dbReference type="InterPro" id="IPR058866">
    <property type="entry name" value="GDPGP1_N"/>
</dbReference>
<evidence type="ECO:0000256" key="9">
    <source>
        <dbReference type="ARBA" id="ARBA00022679"/>
    </source>
</evidence>
<dbReference type="GO" id="GO:0005737">
    <property type="term" value="C:cytoplasm"/>
    <property type="evidence" value="ECO:0007669"/>
    <property type="project" value="UniProtKB-SubCell"/>
</dbReference>
<evidence type="ECO:0000259" key="14">
    <source>
        <dbReference type="Pfam" id="PF26217"/>
    </source>
</evidence>
<dbReference type="PANTHER" id="PTHR20884">
    <property type="entry name" value="GDP-D-GLUCOSE PHOSPHORYLASE 1"/>
    <property type="match status" value="1"/>
</dbReference>
<comment type="subcellular location">
    <subcellularLocation>
        <location evidence="3">Cytoplasm</location>
    </subcellularLocation>
</comment>
<evidence type="ECO:0000256" key="4">
    <source>
        <dbReference type="ARBA" id="ARBA00006451"/>
    </source>
</evidence>
<evidence type="ECO:0000256" key="7">
    <source>
        <dbReference type="ARBA" id="ARBA00022490"/>
    </source>
</evidence>
<evidence type="ECO:0000256" key="11">
    <source>
        <dbReference type="ARBA" id="ARBA00022741"/>
    </source>
</evidence>
<evidence type="ECO:0000256" key="2">
    <source>
        <dbReference type="ARBA" id="ARBA00003049"/>
    </source>
</evidence>
<keyword evidence="8" id="KW-0344">Guanine-nucleotide releasing factor</keyword>
<dbReference type="Proteomes" id="UP000475862">
    <property type="component" value="Unassembled WGS sequence"/>
</dbReference>
<keyword evidence="12" id="KW-0378">Hydrolase</keyword>
<organism evidence="15 16">
    <name type="scientific">Aphis glycines</name>
    <name type="common">Soybean aphid</name>
    <dbReference type="NCBI Taxonomy" id="307491"/>
    <lineage>
        <taxon>Eukaryota</taxon>
        <taxon>Metazoa</taxon>
        <taxon>Ecdysozoa</taxon>
        <taxon>Arthropoda</taxon>
        <taxon>Hexapoda</taxon>
        <taxon>Insecta</taxon>
        <taxon>Pterygota</taxon>
        <taxon>Neoptera</taxon>
        <taxon>Paraneoptera</taxon>
        <taxon>Hemiptera</taxon>
        <taxon>Sternorrhyncha</taxon>
        <taxon>Aphidomorpha</taxon>
        <taxon>Aphidoidea</taxon>
        <taxon>Aphididae</taxon>
        <taxon>Aphidini</taxon>
        <taxon>Aphis</taxon>
        <taxon>Aphis</taxon>
    </lineage>
</organism>
<name>A0A6G0TNB4_APHGL</name>
<accession>A0A6G0TNB4</accession>
<evidence type="ECO:0000256" key="10">
    <source>
        <dbReference type="ARBA" id="ARBA00022695"/>
    </source>
</evidence>
<comment type="catalytic activity">
    <reaction evidence="1">
        <text>GDP-alpha-D-glucose + phosphate = alpha-D-glucose 1-phosphate + GDP + H(+)</text>
        <dbReference type="Rhea" id="RHEA:30387"/>
        <dbReference type="ChEBI" id="CHEBI:15378"/>
        <dbReference type="ChEBI" id="CHEBI:43474"/>
        <dbReference type="ChEBI" id="CHEBI:58189"/>
        <dbReference type="ChEBI" id="CHEBI:58601"/>
        <dbReference type="ChEBI" id="CHEBI:62230"/>
        <dbReference type="EC" id="2.7.7.78"/>
    </reaction>
</comment>
<keyword evidence="9" id="KW-0808">Transferase</keyword>
<dbReference type="GO" id="GO:0006006">
    <property type="term" value="P:glucose metabolic process"/>
    <property type="evidence" value="ECO:0007669"/>
    <property type="project" value="TreeGrafter"/>
</dbReference>
<evidence type="ECO:0000256" key="1">
    <source>
        <dbReference type="ARBA" id="ARBA00000063"/>
    </source>
</evidence>
<dbReference type="GO" id="GO:0005085">
    <property type="term" value="F:guanyl-nucleotide exchange factor activity"/>
    <property type="evidence" value="ECO:0007669"/>
    <property type="project" value="UniProtKB-KW"/>
</dbReference>
<comment type="similarity">
    <text evidence="4">Belongs to the GDPGP1 family.</text>
</comment>
<dbReference type="GO" id="GO:0000166">
    <property type="term" value="F:nucleotide binding"/>
    <property type="evidence" value="ECO:0007669"/>
    <property type="project" value="UniProtKB-KW"/>
</dbReference>
<evidence type="ECO:0000256" key="12">
    <source>
        <dbReference type="ARBA" id="ARBA00022801"/>
    </source>
</evidence>
<dbReference type="PANTHER" id="PTHR20884:SF8">
    <property type="entry name" value="GDP-D-GLUCOSE PHOSPHORYLASE 1"/>
    <property type="match status" value="1"/>
</dbReference>
<dbReference type="EMBL" id="VYZN01000027">
    <property type="protein sequence ID" value="KAE9534870.1"/>
    <property type="molecule type" value="Genomic_DNA"/>
</dbReference>
<feature type="domain" description="GDPGP1-like C-terminal" evidence="13">
    <location>
        <begin position="205"/>
        <end position="325"/>
    </location>
</feature>
<dbReference type="InterPro" id="IPR058865">
    <property type="entry name" value="GDPGP1_C"/>
</dbReference>
<dbReference type="EC" id="2.7.7.78" evidence="5"/>
<dbReference type="InterPro" id="IPR026506">
    <property type="entry name" value="GDPGP"/>
</dbReference>
<evidence type="ECO:0000256" key="5">
    <source>
        <dbReference type="ARBA" id="ARBA00012507"/>
    </source>
</evidence>
<comment type="function">
    <text evidence="2">Specific and highly efficient GDP-D-glucose phosphorylase regulating the levels of GDP-D-glucose in cells.</text>
</comment>
<keyword evidence="10" id="KW-0548">Nucleotidyltransferase</keyword>
<sequence>MFYYDDKDLIFTTSWKSLSIYSKFDETLKRLWRNKEDEGLFRYNYKEENVIVLPGKYGFLAVLNINRGTKRRKPNIFTSVLEPFNDNLFNFTKVNEGEYLFKFSNTSSNSSNIDDILAINTSPLGYFHSLILPKINSKLPQVINEYSLNIAVQLLLLSASPAIRVGFNSLCAFASVNHLHLHLYYLQYKMYLEDCDIEHFSGPCHKIIDYPSKGFVFVLKCGDLLSNFVKTVFIMINYLQQKNIPHNIFITRALAKDLNNDDLNNSRNCVRVFIWARTSSGDKAMDKFSPATCELFGHLVFKDKSEFSEVTEYSVTKILTDVTESSFLLIENDIKNLYLNL</sequence>
<keyword evidence="11" id="KW-0547">Nucleotide-binding</keyword>
<dbReference type="AlphaFoldDB" id="A0A6G0TNB4"/>
<gene>
    <name evidence="15" type="ORF">AGLY_008162</name>
</gene>
<dbReference type="GO" id="GO:0016787">
    <property type="term" value="F:hydrolase activity"/>
    <property type="evidence" value="ECO:0007669"/>
    <property type="project" value="UniProtKB-KW"/>
</dbReference>
<dbReference type="GO" id="GO:0080048">
    <property type="term" value="F:GDP-D-glucose phosphorylase activity"/>
    <property type="evidence" value="ECO:0007669"/>
    <property type="project" value="UniProtKB-EC"/>
</dbReference>